<dbReference type="Pfam" id="PF13439">
    <property type="entry name" value="Glyco_transf_4"/>
    <property type="match status" value="1"/>
</dbReference>
<gene>
    <name evidence="2" type="ORF">AAG747_15520</name>
</gene>
<reference evidence="2 3" key="1">
    <citation type="submission" date="2024-04" db="EMBL/GenBank/DDBJ databases">
        <title>Novel genus in family Flammeovirgaceae.</title>
        <authorList>
            <person name="Nguyen T.H."/>
            <person name="Vuong T.Q."/>
            <person name="Le H."/>
            <person name="Kim S.-G."/>
        </authorList>
    </citation>
    <scope>NUCLEOTIDE SEQUENCE [LARGE SCALE GENOMIC DNA]</scope>
    <source>
        <strain evidence="2 3">JCM 23209</strain>
    </source>
</reference>
<organism evidence="2 3">
    <name type="scientific">Rapidithrix thailandica</name>
    <dbReference type="NCBI Taxonomy" id="413964"/>
    <lineage>
        <taxon>Bacteria</taxon>
        <taxon>Pseudomonadati</taxon>
        <taxon>Bacteroidota</taxon>
        <taxon>Cytophagia</taxon>
        <taxon>Cytophagales</taxon>
        <taxon>Flammeovirgaceae</taxon>
        <taxon>Rapidithrix</taxon>
    </lineage>
</organism>
<dbReference type="EC" id="2.4.-.-" evidence="2"/>
<sequence length="444" mass="50792">MKKVLIISYYWPPCGGIGVLRCLKIAKYLRQFGWEPVIFTAENAHYPSYDETNFKDIPEGVTVLKQPIFEPYRYYKAFTGKAKDANVNAALTTDPDKGSFKHKLSVFIRSNFFIPDARAYWIKPSVKYLKKYLKENPVDALFSDGPPHSNTMIACQLKEQLGIPWLADFQDPWTQVDYFQELILTPWGRKKHHRLEQRAFRNADKMTIVSKRWKKDLESIGAKNVSVIPWGFDEEDYQDLTPNPDSMFTLTHAGLLGDDRNPEALFEAFSILNQEIEGFQENSRIRLIGQVDKLVVAAAEKQGVRQQLQLIEQVDRKTAIQFCANSQVLLLLLNKAANAYGRIPGKLFEYLAVNRPILCLGPQESDVHDILQSRHAGVLEEYRNPQAIARRVKVFYEEFQTTGKVSNTTQGISQYSIKHLTGKIAGMLEDIRKSTSTDQRPVKP</sequence>
<comment type="caution">
    <text evidence="2">The sequence shown here is derived from an EMBL/GenBank/DDBJ whole genome shotgun (WGS) entry which is preliminary data.</text>
</comment>
<dbReference type="Proteomes" id="UP001403385">
    <property type="component" value="Unassembled WGS sequence"/>
</dbReference>
<evidence type="ECO:0000313" key="2">
    <source>
        <dbReference type="EMBL" id="MEN7549332.1"/>
    </source>
</evidence>
<accession>A0AAW9RZV1</accession>
<dbReference type="Gene3D" id="3.40.50.2000">
    <property type="entry name" value="Glycogen Phosphorylase B"/>
    <property type="match status" value="2"/>
</dbReference>
<protein>
    <submittedName>
        <fullName evidence="2">Glycosyltransferase</fullName>
        <ecNumber evidence="2">2.4.-.-</ecNumber>
    </submittedName>
</protein>
<keyword evidence="2" id="KW-0328">Glycosyltransferase</keyword>
<keyword evidence="3" id="KW-1185">Reference proteome</keyword>
<dbReference type="AlphaFoldDB" id="A0AAW9RZV1"/>
<keyword evidence="2" id="KW-0808">Transferase</keyword>
<dbReference type="RefSeq" id="WP_346822108.1">
    <property type="nucleotide sequence ID" value="NZ_JBDKWZ010000008.1"/>
</dbReference>
<evidence type="ECO:0000259" key="1">
    <source>
        <dbReference type="Pfam" id="PF13439"/>
    </source>
</evidence>
<dbReference type="GO" id="GO:0016757">
    <property type="term" value="F:glycosyltransferase activity"/>
    <property type="evidence" value="ECO:0007669"/>
    <property type="project" value="UniProtKB-KW"/>
</dbReference>
<dbReference type="SUPFAM" id="SSF53756">
    <property type="entry name" value="UDP-Glycosyltransferase/glycogen phosphorylase"/>
    <property type="match status" value="1"/>
</dbReference>
<evidence type="ECO:0000313" key="3">
    <source>
        <dbReference type="Proteomes" id="UP001403385"/>
    </source>
</evidence>
<proteinExistence type="predicted"/>
<name>A0AAW9RZV1_9BACT</name>
<dbReference type="EMBL" id="JBDKWZ010000008">
    <property type="protein sequence ID" value="MEN7549332.1"/>
    <property type="molecule type" value="Genomic_DNA"/>
</dbReference>
<dbReference type="InterPro" id="IPR028098">
    <property type="entry name" value="Glyco_trans_4-like_N"/>
</dbReference>
<feature type="domain" description="Glycosyltransferase subfamily 4-like N-terminal" evidence="1">
    <location>
        <begin position="103"/>
        <end position="235"/>
    </location>
</feature>